<dbReference type="PROSITE" id="PS50868">
    <property type="entry name" value="POST_SET"/>
    <property type="match status" value="1"/>
</dbReference>
<dbReference type="PANTHER" id="PTHR12350:SF19">
    <property type="entry name" value="SET DOMAIN-CONTAINING PROTEIN"/>
    <property type="match status" value="1"/>
</dbReference>
<dbReference type="Gene3D" id="2.170.270.10">
    <property type="entry name" value="SET domain"/>
    <property type="match status" value="1"/>
</dbReference>
<evidence type="ECO:0000313" key="5">
    <source>
        <dbReference type="EMBL" id="OJI98672.1"/>
    </source>
</evidence>
<organism evidence="5 6">
    <name type="scientific">Aspergillus versicolor CBS 583.65</name>
    <dbReference type="NCBI Taxonomy" id="1036611"/>
    <lineage>
        <taxon>Eukaryota</taxon>
        <taxon>Fungi</taxon>
        <taxon>Dikarya</taxon>
        <taxon>Ascomycota</taxon>
        <taxon>Pezizomycotina</taxon>
        <taxon>Eurotiomycetes</taxon>
        <taxon>Eurotiomycetidae</taxon>
        <taxon>Eurotiales</taxon>
        <taxon>Aspergillaceae</taxon>
        <taxon>Aspergillus</taxon>
        <taxon>Aspergillus subgen. Nidulantes</taxon>
    </lineage>
</organism>
<evidence type="ECO:0000313" key="6">
    <source>
        <dbReference type="Proteomes" id="UP000184073"/>
    </source>
</evidence>
<reference evidence="6" key="1">
    <citation type="journal article" date="2017" name="Genome Biol.">
        <title>Comparative genomics reveals high biological diversity and specific adaptations in the industrially and medically important fungal genus Aspergillus.</title>
        <authorList>
            <person name="de Vries R.P."/>
            <person name="Riley R."/>
            <person name="Wiebenga A."/>
            <person name="Aguilar-Osorio G."/>
            <person name="Amillis S."/>
            <person name="Uchima C.A."/>
            <person name="Anderluh G."/>
            <person name="Asadollahi M."/>
            <person name="Askin M."/>
            <person name="Barry K."/>
            <person name="Battaglia E."/>
            <person name="Bayram O."/>
            <person name="Benocci T."/>
            <person name="Braus-Stromeyer S.A."/>
            <person name="Caldana C."/>
            <person name="Canovas D."/>
            <person name="Cerqueira G.C."/>
            <person name="Chen F."/>
            <person name="Chen W."/>
            <person name="Choi C."/>
            <person name="Clum A."/>
            <person name="Dos Santos R.A."/>
            <person name="Damasio A.R."/>
            <person name="Diallinas G."/>
            <person name="Emri T."/>
            <person name="Fekete E."/>
            <person name="Flipphi M."/>
            <person name="Freyberg S."/>
            <person name="Gallo A."/>
            <person name="Gournas C."/>
            <person name="Habgood R."/>
            <person name="Hainaut M."/>
            <person name="Harispe M.L."/>
            <person name="Henrissat B."/>
            <person name="Hilden K.S."/>
            <person name="Hope R."/>
            <person name="Hossain A."/>
            <person name="Karabika E."/>
            <person name="Karaffa L."/>
            <person name="Karanyi Z."/>
            <person name="Krasevec N."/>
            <person name="Kuo A."/>
            <person name="Kusch H."/>
            <person name="LaButti K."/>
            <person name="Lagendijk E.L."/>
            <person name="Lapidus A."/>
            <person name="Levasseur A."/>
            <person name="Lindquist E."/>
            <person name="Lipzen A."/>
            <person name="Logrieco A.F."/>
            <person name="MacCabe A."/>
            <person name="Maekelae M.R."/>
            <person name="Malavazi I."/>
            <person name="Melin P."/>
            <person name="Meyer V."/>
            <person name="Mielnichuk N."/>
            <person name="Miskei M."/>
            <person name="Molnar A.P."/>
            <person name="Mule G."/>
            <person name="Ngan C.Y."/>
            <person name="Orejas M."/>
            <person name="Orosz E."/>
            <person name="Ouedraogo J.P."/>
            <person name="Overkamp K.M."/>
            <person name="Park H.-S."/>
            <person name="Perrone G."/>
            <person name="Piumi F."/>
            <person name="Punt P.J."/>
            <person name="Ram A.F."/>
            <person name="Ramon A."/>
            <person name="Rauscher S."/>
            <person name="Record E."/>
            <person name="Riano-Pachon D.M."/>
            <person name="Robert V."/>
            <person name="Roehrig J."/>
            <person name="Ruller R."/>
            <person name="Salamov A."/>
            <person name="Salih N.S."/>
            <person name="Samson R.A."/>
            <person name="Sandor E."/>
            <person name="Sanguinetti M."/>
            <person name="Schuetze T."/>
            <person name="Sepcic K."/>
            <person name="Shelest E."/>
            <person name="Sherlock G."/>
            <person name="Sophianopoulou V."/>
            <person name="Squina F.M."/>
            <person name="Sun H."/>
            <person name="Susca A."/>
            <person name="Todd R.B."/>
            <person name="Tsang A."/>
            <person name="Unkles S.E."/>
            <person name="van de Wiele N."/>
            <person name="van Rossen-Uffink D."/>
            <person name="Oliveira J.V."/>
            <person name="Vesth T.C."/>
            <person name="Visser J."/>
            <person name="Yu J.-H."/>
            <person name="Zhou M."/>
            <person name="Andersen M.R."/>
            <person name="Archer D.B."/>
            <person name="Baker S.E."/>
            <person name="Benoit I."/>
            <person name="Brakhage A.A."/>
            <person name="Braus G.H."/>
            <person name="Fischer R."/>
            <person name="Frisvad J.C."/>
            <person name="Goldman G.H."/>
            <person name="Houbraken J."/>
            <person name="Oakley B."/>
            <person name="Pocsi I."/>
            <person name="Scazzocchio C."/>
            <person name="Seiboth B."/>
            <person name="vanKuyk P.A."/>
            <person name="Wortman J."/>
            <person name="Dyer P.S."/>
            <person name="Grigoriev I.V."/>
        </authorList>
    </citation>
    <scope>NUCLEOTIDE SEQUENCE [LARGE SCALE GENOMIC DNA]</scope>
    <source>
        <strain evidence="6">CBS 583.65</strain>
    </source>
</reference>
<dbReference type="InterPro" id="IPR046341">
    <property type="entry name" value="SET_dom_sf"/>
</dbReference>
<dbReference type="InterPro" id="IPR053201">
    <property type="entry name" value="Flavunoidine_N-MTase"/>
</dbReference>
<dbReference type="GO" id="GO:0032259">
    <property type="term" value="P:methylation"/>
    <property type="evidence" value="ECO:0007669"/>
    <property type="project" value="UniProtKB-KW"/>
</dbReference>
<keyword evidence="1" id="KW-0489">Methyltransferase</keyword>
<name>A0A1L9PB18_ASPVE</name>
<evidence type="ECO:0000259" key="4">
    <source>
        <dbReference type="PROSITE" id="PS50868"/>
    </source>
</evidence>
<accession>A0A1L9PB18</accession>
<proteinExistence type="predicted"/>
<dbReference type="EMBL" id="KV878126">
    <property type="protein sequence ID" value="OJI98672.1"/>
    <property type="molecule type" value="Genomic_DNA"/>
</dbReference>
<dbReference type="AlphaFoldDB" id="A0A1L9PB18"/>
<dbReference type="RefSeq" id="XP_040664435.1">
    <property type="nucleotide sequence ID" value="XM_040806277.1"/>
</dbReference>
<keyword evidence="2" id="KW-0808">Transferase</keyword>
<dbReference type="InterPro" id="IPR003616">
    <property type="entry name" value="Post-SET_dom"/>
</dbReference>
<dbReference type="SUPFAM" id="SSF82199">
    <property type="entry name" value="SET domain"/>
    <property type="match status" value="1"/>
</dbReference>
<sequence>MPIAVQPTEPPTTASTAPSPPTHPGLLRVVRSPKAFASGAISEVSLPAGAVFAKITTATPGKKAYTSVQTGRDSHIELNSDLVFCNHSCEPSLNFDMARMEVRVVDDRPLKVGDALTFFYPSSEWEMDQAFECTCGAQGCKRVIEGAKGMSREVLQGYWLNAHIEELLKERDGL</sequence>
<feature type="region of interest" description="Disordered" evidence="3">
    <location>
        <begin position="1"/>
        <end position="24"/>
    </location>
</feature>
<evidence type="ECO:0000256" key="2">
    <source>
        <dbReference type="ARBA" id="ARBA00022679"/>
    </source>
</evidence>
<gene>
    <name evidence="5" type="ORF">ASPVEDRAFT_125526</name>
</gene>
<dbReference type="OrthoDB" id="5984008at2759"/>
<protein>
    <recommendedName>
        <fullName evidence="4">Post-SET domain-containing protein</fullName>
    </recommendedName>
</protein>
<dbReference type="PANTHER" id="PTHR12350">
    <property type="entry name" value="HISTONE-LYSINE N-METHYLTRANSFERASE-RELATED"/>
    <property type="match status" value="1"/>
</dbReference>
<dbReference type="GO" id="GO:0008168">
    <property type="term" value="F:methyltransferase activity"/>
    <property type="evidence" value="ECO:0007669"/>
    <property type="project" value="UniProtKB-KW"/>
</dbReference>
<dbReference type="Proteomes" id="UP000184073">
    <property type="component" value="Unassembled WGS sequence"/>
</dbReference>
<evidence type="ECO:0000256" key="3">
    <source>
        <dbReference type="SAM" id="MobiDB-lite"/>
    </source>
</evidence>
<dbReference type="GeneID" id="63721788"/>
<dbReference type="VEuPathDB" id="FungiDB:ASPVEDRAFT_125526"/>
<dbReference type="STRING" id="1036611.A0A1L9PB18"/>
<feature type="domain" description="Post-SET" evidence="4">
    <location>
        <begin position="129"/>
        <end position="145"/>
    </location>
</feature>
<evidence type="ECO:0000256" key="1">
    <source>
        <dbReference type="ARBA" id="ARBA00022603"/>
    </source>
</evidence>
<keyword evidence="6" id="KW-1185">Reference proteome</keyword>